<proteinExistence type="inferred from homology"/>
<dbReference type="EMBL" id="CP030032">
    <property type="protein sequence ID" value="AWV88012.1"/>
    <property type="molecule type" value="Genomic_DNA"/>
</dbReference>
<dbReference type="AlphaFoldDB" id="A0A2Z4FGC6"/>
<name>A0A2Z4FGC6_9DELT</name>
<protein>
    <submittedName>
        <fullName evidence="2">Uncharacterized protein</fullName>
    </submittedName>
</protein>
<evidence type="ECO:0000313" key="3">
    <source>
        <dbReference type="Proteomes" id="UP000249799"/>
    </source>
</evidence>
<dbReference type="KEGG" id="bsed:DN745_01160"/>
<comment type="similarity">
    <text evidence="1">Belongs to the NAD(P)-dependent epimerase/dehydratase family.</text>
</comment>
<dbReference type="RefSeq" id="WP_111331374.1">
    <property type="nucleotide sequence ID" value="NZ_CP030032.1"/>
</dbReference>
<dbReference type="InterPro" id="IPR036291">
    <property type="entry name" value="NAD(P)-bd_dom_sf"/>
</dbReference>
<sequence>MRVFLSGATGFVGSHIVECLVDAGHQPICMVRKTSNTALLKSLGVETVVGSLTDLDLERVAETLAEVDAVVHVAGVIKVRDTDDFYRMNGDASGELARLAHAANPNLKRFIYMSSVSAQGPSAGDAPRALDEAPAPVSHYGRSKLAGEVAVLEFADRMPVTIFRPPPVYGPRDYEMLAAFKMAKYGLAAVYGDGSGLLSLIYVEDLAGAVLSALEVEHPSAAVFTIDDGAVHTWESLTRDFGLAMDKSPKHIRLPRTVFRVAGAISEEFGKLTRKATIFNRDKVTEMSQESWICGHEALSETLGWQPEWPIERGARHTAQWYLKNGWL</sequence>
<dbReference type="InterPro" id="IPR001509">
    <property type="entry name" value="Epimerase_deHydtase"/>
</dbReference>
<dbReference type="OrthoDB" id="9804595at2"/>
<dbReference type="Proteomes" id="UP000249799">
    <property type="component" value="Chromosome"/>
</dbReference>
<accession>A0A2Z4FGC6</accession>
<evidence type="ECO:0000256" key="1">
    <source>
        <dbReference type="ARBA" id="ARBA00007637"/>
    </source>
</evidence>
<dbReference type="Pfam" id="PF01370">
    <property type="entry name" value="Epimerase"/>
    <property type="match status" value="1"/>
</dbReference>
<organism evidence="2 3">
    <name type="scientific">Bradymonas sediminis</name>
    <dbReference type="NCBI Taxonomy" id="1548548"/>
    <lineage>
        <taxon>Bacteria</taxon>
        <taxon>Deltaproteobacteria</taxon>
        <taxon>Bradymonadales</taxon>
        <taxon>Bradymonadaceae</taxon>
        <taxon>Bradymonas</taxon>
    </lineage>
</organism>
<keyword evidence="3" id="KW-1185">Reference proteome</keyword>
<evidence type="ECO:0000313" key="2">
    <source>
        <dbReference type="EMBL" id="AWV88012.1"/>
    </source>
</evidence>
<dbReference type="PANTHER" id="PTHR43000">
    <property type="entry name" value="DTDP-D-GLUCOSE 4,6-DEHYDRATASE-RELATED"/>
    <property type="match status" value="1"/>
</dbReference>
<gene>
    <name evidence="2" type="ORF">DN745_01160</name>
</gene>
<dbReference type="SUPFAM" id="SSF51735">
    <property type="entry name" value="NAD(P)-binding Rossmann-fold domains"/>
    <property type="match status" value="1"/>
</dbReference>
<reference evidence="2 3" key="1">
    <citation type="submission" date="2018-06" db="EMBL/GenBank/DDBJ databases">
        <title>Lujinxingia sediminis gen. nov. sp. nov., a new facultative anaerobic member of the class Deltaproteobacteria, and proposal of Lujinxingaceae fam. nov.</title>
        <authorList>
            <person name="Guo L.-Y."/>
            <person name="Li C.-M."/>
            <person name="Wang S."/>
            <person name="Du Z.-J."/>
        </authorList>
    </citation>
    <scope>NUCLEOTIDE SEQUENCE [LARGE SCALE GENOMIC DNA]</scope>
    <source>
        <strain evidence="2 3">FA350</strain>
    </source>
</reference>
<dbReference type="Gene3D" id="3.40.50.720">
    <property type="entry name" value="NAD(P)-binding Rossmann-like Domain"/>
    <property type="match status" value="1"/>
</dbReference>